<dbReference type="Pfam" id="PF06013">
    <property type="entry name" value="WXG100"/>
    <property type="match status" value="1"/>
</dbReference>
<dbReference type="OrthoDB" id="4474955at2"/>
<name>A0A7I7R2U3_9MYCO</name>
<evidence type="ECO:0000313" key="1">
    <source>
        <dbReference type="EMBL" id="ORA99731.1"/>
    </source>
</evidence>
<dbReference type="Gene3D" id="1.10.287.1060">
    <property type="entry name" value="ESAT-6-like"/>
    <property type="match status" value="1"/>
</dbReference>
<dbReference type="RefSeq" id="WP_083026737.1">
    <property type="nucleotide sequence ID" value="NZ_AP022589.1"/>
</dbReference>
<dbReference type="Proteomes" id="UP000192320">
    <property type="component" value="Unassembled WGS sequence"/>
</dbReference>
<proteinExistence type="predicted"/>
<evidence type="ECO:0000313" key="2">
    <source>
        <dbReference type="Proteomes" id="UP000192320"/>
    </source>
</evidence>
<dbReference type="SUPFAM" id="SSF140453">
    <property type="entry name" value="EsxAB dimer-like"/>
    <property type="match status" value="1"/>
</dbReference>
<dbReference type="InterPro" id="IPR010310">
    <property type="entry name" value="T7SS_ESAT-6-like"/>
</dbReference>
<comment type="caution">
    <text evidence="1">The sequence shown here is derived from an EMBL/GenBank/DDBJ whole genome shotgun (WGS) entry which is preliminary data.</text>
</comment>
<organism evidence="1 2">
    <name type="scientific">Mycolicibacter minnesotensis</name>
    <dbReference type="NCBI Taxonomy" id="1118379"/>
    <lineage>
        <taxon>Bacteria</taxon>
        <taxon>Bacillati</taxon>
        <taxon>Actinomycetota</taxon>
        <taxon>Actinomycetes</taxon>
        <taxon>Mycobacteriales</taxon>
        <taxon>Mycobacteriaceae</taxon>
        <taxon>Mycolicibacter</taxon>
    </lineage>
</organism>
<reference evidence="1 2" key="1">
    <citation type="submission" date="2017-02" db="EMBL/GenBank/DDBJ databases">
        <title>The new phylogeny of genus Mycobacterium.</title>
        <authorList>
            <person name="Tortoli E."/>
            <person name="Trovato A."/>
            <person name="Cirillo D.M."/>
        </authorList>
    </citation>
    <scope>NUCLEOTIDE SEQUENCE [LARGE SCALE GENOMIC DNA]</scope>
    <source>
        <strain evidence="1 2">DSM 45633</strain>
    </source>
</reference>
<gene>
    <name evidence="1" type="ORF">BST33_13190</name>
</gene>
<dbReference type="EMBL" id="MVHZ01000014">
    <property type="protein sequence ID" value="ORA99731.1"/>
    <property type="molecule type" value="Genomic_DNA"/>
</dbReference>
<sequence length="108" mass="11448">MSTPAGTTTLHADFDVMHTVAAAIDTGNAEIRGMLQGFVGRIRAVPPSVWSGLAAVRFHDILDRWNTEALNLHHALAGIAETIRGNERVLRDVAEAHSQRIAAAGGGV</sequence>
<dbReference type="InterPro" id="IPR036689">
    <property type="entry name" value="ESAT-6-like_sf"/>
</dbReference>
<protein>
    <submittedName>
        <fullName evidence="1">WXG100 family type VII secretion target</fullName>
    </submittedName>
</protein>
<dbReference type="AlphaFoldDB" id="A0A7I7R2U3"/>
<keyword evidence="2" id="KW-1185">Reference proteome</keyword>
<accession>A0A7I7R2U3</accession>